<evidence type="ECO:0000313" key="2">
    <source>
        <dbReference type="Proteomes" id="UP000190675"/>
    </source>
</evidence>
<accession>A0A1M5H2G9</accession>
<gene>
    <name evidence="1" type="ORF">SAMN05444169_0538</name>
</gene>
<name>A0A1M5H2G9_9BRAD</name>
<organism evidence="1 2">
    <name type="scientific">Bradyrhizobium erythrophlei</name>
    <dbReference type="NCBI Taxonomy" id="1437360"/>
    <lineage>
        <taxon>Bacteria</taxon>
        <taxon>Pseudomonadati</taxon>
        <taxon>Pseudomonadota</taxon>
        <taxon>Alphaproteobacteria</taxon>
        <taxon>Hyphomicrobiales</taxon>
        <taxon>Nitrobacteraceae</taxon>
        <taxon>Bradyrhizobium</taxon>
    </lineage>
</organism>
<evidence type="ECO:0000313" key="1">
    <source>
        <dbReference type="EMBL" id="SHG10135.1"/>
    </source>
</evidence>
<dbReference type="Proteomes" id="UP000190675">
    <property type="component" value="Chromosome I"/>
</dbReference>
<dbReference type="EMBL" id="LT670818">
    <property type="protein sequence ID" value="SHG10135.1"/>
    <property type="molecule type" value="Genomic_DNA"/>
</dbReference>
<dbReference type="AlphaFoldDB" id="A0A1M5H2G9"/>
<proteinExistence type="predicted"/>
<reference evidence="1 2" key="1">
    <citation type="submission" date="2016-11" db="EMBL/GenBank/DDBJ databases">
        <authorList>
            <person name="Jaros S."/>
            <person name="Januszkiewicz K."/>
            <person name="Wedrychowicz H."/>
        </authorList>
    </citation>
    <scope>NUCLEOTIDE SEQUENCE [LARGE SCALE GENOMIC DNA]</scope>
    <source>
        <strain evidence="1 2">GAS242</strain>
    </source>
</reference>
<protein>
    <submittedName>
        <fullName evidence="1">Uncharacterized protein</fullName>
    </submittedName>
</protein>
<sequence length="45" mass="4910">MSSPEELTFVVGCWLRPIAVVLDVARRIGVVPISSREQASTEPGR</sequence>